<accession>A0AAP6MM49</accession>
<dbReference type="Gene3D" id="1.25.40.650">
    <property type="match status" value="1"/>
</dbReference>
<dbReference type="InterPro" id="IPR028082">
    <property type="entry name" value="Peripla_BP_I"/>
</dbReference>
<dbReference type="AlphaFoldDB" id="A0AAP6MM49"/>
<proteinExistence type="predicted"/>
<name>A0AAP6MM49_9GAMM</name>
<dbReference type="PANTHER" id="PTHR38038">
    <property type="entry name" value="PENICILLIN-BINDING PROTEIN ACTIVATOR LPOA"/>
    <property type="match status" value="1"/>
</dbReference>
<dbReference type="SUPFAM" id="SSF53822">
    <property type="entry name" value="Periplasmic binding protein-like I"/>
    <property type="match status" value="1"/>
</dbReference>
<dbReference type="GO" id="GO:0030234">
    <property type="term" value="F:enzyme regulator activity"/>
    <property type="evidence" value="ECO:0007669"/>
    <property type="project" value="TreeGrafter"/>
</dbReference>
<evidence type="ECO:0000256" key="1">
    <source>
        <dbReference type="ARBA" id="ARBA00023136"/>
    </source>
</evidence>
<dbReference type="GO" id="GO:0031241">
    <property type="term" value="C:periplasmic side of cell outer membrane"/>
    <property type="evidence" value="ECO:0007669"/>
    <property type="project" value="TreeGrafter"/>
</dbReference>
<organism evidence="3 4">
    <name type="scientific">Natronospira elongata</name>
    <dbReference type="NCBI Taxonomy" id="3110268"/>
    <lineage>
        <taxon>Bacteria</taxon>
        <taxon>Pseudomonadati</taxon>
        <taxon>Pseudomonadota</taxon>
        <taxon>Gammaproteobacteria</taxon>
        <taxon>Natronospirales</taxon>
        <taxon>Natronospiraceae</taxon>
        <taxon>Natronospira</taxon>
    </lineage>
</organism>
<keyword evidence="4" id="KW-1185">Reference proteome</keyword>
<dbReference type="RefSeq" id="WP_346050481.1">
    <property type="nucleotide sequence ID" value="NZ_JAYGII010000004.1"/>
</dbReference>
<dbReference type="InterPro" id="IPR007443">
    <property type="entry name" value="LpoA"/>
</dbReference>
<comment type="caution">
    <text evidence="3">The sequence shown here is derived from an EMBL/GenBank/DDBJ whole genome shotgun (WGS) entry which is preliminary data.</text>
</comment>
<protein>
    <submittedName>
        <fullName evidence="3">Penicillin-binding protein activator</fullName>
    </submittedName>
</protein>
<dbReference type="Gene3D" id="3.40.50.2300">
    <property type="match status" value="2"/>
</dbReference>
<dbReference type="PANTHER" id="PTHR38038:SF1">
    <property type="entry name" value="PENICILLIN-BINDING PROTEIN ACTIVATOR LPOA"/>
    <property type="match status" value="1"/>
</dbReference>
<evidence type="ECO:0000256" key="2">
    <source>
        <dbReference type="SAM" id="MobiDB-lite"/>
    </source>
</evidence>
<sequence>MMTSAQHKPSPPQTAAILRPAGLLLAALLLWSCAPTPVEREPLPETEIELMADSAELMRDTGDPEAAASIYQEIAASVPDAERPKWLFQAMEAWIEAGETDRARGIGGSLVPAELPREERFRLAVTLARADLMDNRPQEALARIDVREEGIPRAVAPELLAVRGEARFRLEDAVAGIADLQRRADLLGGDDRLAALQTIWDRLMALPSLPDREQAAGRPLISGWLNLARAGQQSWQRPDQFDRAVAEWEALHRDHPASELMDQLLADHRERFRYPDRVALLLPLSGRFAAPAEAVRDGFLAAHFNQPGTRRPAVRVYDTGDETEGVLEVYQQAVADGAGIVIGPLTRPALSELRRAEDRPVTVLGLNYLDEEEGGVDGLVQFGLRPESEARQVAQRMVREGHRHNIALIPETEWGYRMLDAYREALADMDAELLDFESYLPQQRDFSDRITRLMGLNRSHDRRRELAGVVQESLEFEPRRRQDIDGIFLASQDGQASLIKPQLRFHRAIGIPVFASSHVYRPGQSADTDLDGIRFADMPWSIAQEGEARDERERISGLWPELFDQHGRLFALGFDAYRLVPVLSNFEDPLRPPLAAMTGVLSLDEHNRVQRELGWAMFSRGQPIPLEPIEEQPQIPEPAPLDLEAP</sequence>
<dbReference type="GO" id="GO:0009252">
    <property type="term" value="P:peptidoglycan biosynthetic process"/>
    <property type="evidence" value="ECO:0007669"/>
    <property type="project" value="TreeGrafter"/>
</dbReference>
<dbReference type="Pfam" id="PF04348">
    <property type="entry name" value="LppC"/>
    <property type="match status" value="1"/>
</dbReference>
<dbReference type="EMBL" id="JAYGII010000004">
    <property type="protein sequence ID" value="MEA5444851.1"/>
    <property type="molecule type" value="Genomic_DNA"/>
</dbReference>
<evidence type="ECO:0000313" key="4">
    <source>
        <dbReference type="Proteomes" id="UP001302316"/>
    </source>
</evidence>
<dbReference type="Proteomes" id="UP001302316">
    <property type="component" value="Unassembled WGS sequence"/>
</dbReference>
<keyword evidence="1" id="KW-0472">Membrane</keyword>
<evidence type="ECO:0000313" key="3">
    <source>
        <dbReference type="EMBL" id="MEA5444851.1"/>
    </source>
</evidence>
<feature type="region of interest" description="Disordered" evidence="2">
    <location>
        <begin position="626"/>
        <end position="646"/>
    </location>
</feature>
<reference evidence="3 4" key="1">
    <citation type="submission" date="2023-12" db="EMBL/GenBank/DDBJ databases">
        <title>Whole-genome sequencing of halo(alkali)philic microorganisms from hypersaline lakes.</title>
        <authorList>
            <person name="Sorokin D.Y."/>
            <person name="Merkel A.Y."/>
            <person name="Messina E."/>
            <person name="Yakimov M."/>
        </authorList>
    </citation>
    <scope>NUCLEOTIDE SEQUENCE [LARGE SCALE GENOMIC DNA]</scope>
    <source>
        <strain evidence="3 4">AB-CW1</strain>
    </source>
</reference>
<gene>
    <name evidence="3" type="ORF">VCB98_03355</name>
</gene>
<dbReference type="CDD" id="cd06339">
    <property type="entry name" value="PBP1_YraM_LppC_lipoprotein-like"/>
    <property type="match status" value="1"/>
</dbReference>